<accession>I3CKI7</accession>
<dbReference type="OrthoDB" id="9809323at2"/>
<dbReference type="GO" id="GO:0046872">
    <property type="term" value="F:metal ion binding"/>
    <property type="evidence" value="ECO:0007669"/>
    <property type="project" value="UniProtKB-KW"/>
</dbReference>
<keyword evidence="12" id="KW-1185">Reference proteome</keyword>
<evidence type="ECO:0000256" key="4">
    <source>
        <dbReference type="ARBA" id="ARBA00022695"/>
    </source>
</evidence>
<protein>
    <submittedName>
        <fullName evidence="11">Putative nucleotidyltransferase</fullName>
    </submittedName>
</protein>
<dbReference type="InterPro" id="IPR002934">
    <property type="entry name" value="Polymerase_NTP_transf_dom"/>
</dbReference>
<evidence type="ECO:0000256" key="8">
    <source>
        <dbReference type="ARBA" id="ARBA00022842"/>
    </source>
</evidence>
<dbReference type="Proteomes" id="UP000005744">
    <property type="component" value="Unassembled WGS sequence"/>
</dbReference>
<comment type="cofactor">
    <cofactor evidence="1">
        <name>Mg(2+)</name>
        <dbReference type="ChEBI" id="CHEBI:18420"/>
    </cofactor>
</comment>
<keyword evidence="7" id="KW-0067">ATP-binding</keyword>
<keyword evidence="2" id="KW-1277">Toxin-antitoxin system</keyword>
<keyword evidence="8" id="KW-0460">Magnesium</keyword>
<evidence type="ECO:0000313" key="12">
    <source>
        <dbReference type="Proteomes" id="UP000005744"/>
    </source>
</evidence>
<dbReference type="eggNOG" id="COG1669">
    <property type="taxonomic scope" value="Bacteria"/>
</dbReference>
<comment type="similarity">
    <text evidence="9">Belongs to the MntA antitoxin family.</text>
</comment>
<dbReference type="InterPro" id="IPR052038">
    <property type="entry name" value="Type-VII_TA_antitoxin"/>
</dbReference>
<keyword evidence="5" id="KW-0479">Metal-binding</keyword>
<reference evidence="11 12" key="1">
    <citation type="submission" date="2011-11" db="EMBL/GenBank/DDBJ databases">
        <title>Improved High-Quality Draft sequence of Beggiatoa alba B18lD.</title>
        <authorList>
            <consortium name="US DOE Joint Genome Institute"/>
            <person name="Lucas S."/>
            <person name="Han J."/>
            <person name="Lapidus A."/>
            <person name="Cheng J.-F."/>
            <person name="Goodwin L."/>
            <person name="Pitluck S."/>
            <person name="Peters L."/>
            <person name="Mikhailova N."/>
            <person name="Held B."/>
            <person name="Detter J.C."/>
            <person name="Han C."/>
            <person name="Tapia R."/>
            <person name="Land M."/>
            <person name="Hauser L."/>
            <person name="Kyrpides N."/>
            <person name="Ivanova N."/>
            <person name="Pagani I."/>
            <person name="Samuel K."/>
            <person name="Teske A."/>
            <person name="Mueller J."/>
            <person name="Woyke T."/>
        </authorList>
    </citation>
    <scope>NUCLEOTIDE SEQUENCE [LARGE SCALE GENOMIC DNA]</scope>
    <source>
        <strain evidence="11 12">B18LD</strain>
    </source>
</reference>
<evidence type="ECO:0000256" key="3">
    <source>
        <dbReference type="ARBA" id="ARBA00022679"/>
    </source>
</evidence>
<dbReference type="HOGENOM" id="CLU_130257_10_3_6"/>
<evidence type="ECO:0000256" key="5">
    <source>
        <dbReference type="ARBA" id="ARBA00022723"/>
    </source>
</evidence>
<organism evidence="11 12">
    <name type="scientific">Beggiatoa alba B18LD</name>
    <dbReference type="NCBI Taxonomy" id="395493"/>
    <lineage>
        <taxon>Bacteria</taxon>
        <taxon>Pseudomonadati</taxon>
        <taxon>Pseudomonadota</taxon>
        <taxon>Gammaproteobacteria</taxon>
        <taxon>Thiotrichales</taxon>
        <taxon>Thiotrichaceae</taxon>
        <taxon>Beggiatoa</taxon>
    </lineage>
</organism>
<dbReference type="STRING" id="395493.BegalDRAFT_3311"/>
<dbReference type="Pfam" id="PF01909">
    <property type="entry name" value="NTP_transf_2"/>
    <property type="match status" value="1"/>
</dbReference>
<evidence type="ECO:0000256" key="7">
    <source>
        <dbReference type="ARBA" id="ARBA00022840"/>
    </source>
</evidence>
<dbReference type="AlphaFoldDB" id="I3CKI7"/>
<name>I3CKI7_9GAMM</name>
<proteinExistence type="inferred from homology"/>
<dbReference type="Gene3D" id="3.30.460.10">
    <property type="entry name" value="Beta Polymerase, domain 2"/>
    <property type="match status" value="1"/>
</dbReference>
<sequence length="97" mass="11377">MRTLAEIQQILRNYQPELKSKYGIERLALFGSYARQEQTDESDIDILVELGQQPLGMRYLEFAAELETILQHKVDLVSRRAIKPQYFQAIEQDLTYV</sequence>
<keyword evidence="3 11" id="KW-0808">Transferase</keyword>
<feature type="domain" description="Polymerase nucleotidyl transferase" evidence="10">
    <location>
        <begin position="13"/>
        <end position="86"/>
    </location>
</feature>
<keyword evidence="6" id="KW-0547">Nucleotide-binding</keyword>
<evidence type="ECO:0000256" key="9">
    <source>
        <dbReference type="ARBA" id="ARBA00038276"/>
    </source>
</evidence>
<evidence type="ECO:0000259" key="10">
    <source>
        <dbReference type="Pfam" id="PF01909"/>
    </source>
</evidence>
<evidence type="ECO:0000313" key="11">
    <source>
        <dbReference type="EMBL" id="EIJ44130.1"/>
    </source>
</evidence>
<evidence type="ECO:0000256" key="6">
    <source>
        <dbReference type="ARBA" id="ARBA00022741"/>
    </source>
</evidence>
<dbReference type="GO" id="GO:0005524">
    <property type="term" value="F:ATP binding"/>
    <property type="evidence" value="ECO:0007669"/>
    <property type="project" value="UniProtKB-KW"/>
</dbReference>
<keyword evidence="4" id="KW-0548">Nucleotidyltransferase</keyword>
<dbReference type="CDD" id="cd05403">
    <property type="entry name" value="NT_KNTase_like"/>
    <property type="match status" value="1"/>
</dbReference>
<dbReference type="PANTHER" id="PTHR33571:SF14">
    <property type="entry name" value="PROTEIN ADENYLYLTRANSFERASE MJ0435-RELATED"/>
    <property type="match status" value="1"/>
</dbReference>
<dbReference type="SUPFAM" id="SSF81301">
    <property type="entry name" value="Nucleotidyltransferase"/>
    <property type="match status" value="1"/>
</dbReference>
<dbReference type="GO" id="GO:0016779">
    <property type="term" value="F:nucleotidyltransferase activity"/>
    <property type="evidence" value="ECO:0007669"/>
    <property type="project" value="UniProtKB-KW"/>
</dbReference>
<dbReference type="RefSeq" id="WP_002691922.1">
    <property type="nucleotide sequence ID" value="NZ_JH600070.1"/>
</dbReference>
<evidence type="ECO:0000256" key="2">
    <source>
        <dbReference type="ARBA" id="ARBA00022649"/>
    </source>
</evidence>
<dbReference type="InterPro" id="IPR043519">
    <property type="entry name" value="NT_sf"/>
</dbReference>
<dbReference type="EMBL" id="JH600070">
    <property type="protein sequence ID" value="EIJ44130.1"/>
    <property type="molecule type" value="Genomic_DNA"/>
</dbReference>
<gene>
    <name evidence="11" type="ORF">BegalDRAFT_3311</name>
</gene>
<dbReference type="PANTHER" id="PTHR33571">
    <property type="entry name" value="SSL8005 PROTEIN"/>
    <property type="match status" value="1"/>
</dbReference>
<evidence type="ECO:0000256" key="1">
    <source>
        <dbReference type="ARBA" id="ARBA00001946"/>
    </source>
</evidence>